<feature type="region of interest" description="Disordered" evidence="1">
    <location>
        <begin position="1"/>
        <end position="32"/>
    </location>
</feature>
<proteinExistence type="predicted"/>
<evidence type="ECO:0000313" key="2">
    <source>
        <dbReference type="EMBL" id="KMM72121.1"/>
    </source>
</evidence>
<reference evidence="3" key="3">
    <citation type="journal article" date="2010" name="Genome Res.">
        <title>Population genomic sequencing of Coccidioides fungi reveals recent hybridization and transposon control.</title>
        <authorList>
            <person name="Neafsey D.E."/>
            <person name="Barker B.M."/>
            <person name="Sharpton T.J."/>
            <person name="Stajich J.E."/>
            <person name="Park D.J."/>
            <person name="Whiston E."/>
            <person name="Hung C.-Y."/>
            <person name="McMahan C."/>
            <person name="White J."/>
            <person name="Sykes S."/>
            <person name="Heiman D."/>
            <person name="Young S."/>
            <person name="Zeng Q."/>
            <person name="Abouelleil A."/>
            <person name="Aftuck L."/>
            <person name="Bessette D."/>
            <person name="Brown A."/>
            <person name="FitzGerald M."/>
            <person name="Lui A."/>
            <person name="Macdonald J.P."/>
            <person name="Priest M."/>
            <person name="Orbach M.J."/>
            <person name="Galgiani J.N."/>
            <person name="Kirkland T.N."/>
            <person name="Cole G.T."/>
            <person name="Birren B.W."/>
            <person name="Henn M.R."/>
            <person name="Taylor J.W."/>
            <person name="Rounsley S.D."/>
        </authorList>
    </citation>
    <scope>NUCLEOTIDE SEQUENCE [LARGE SCALE GENOMIC DNA]</scope>
    <source>
        <strain evidence="3">RMSCC 3488</strain>
    </source>
</reference>
<evidence type="ECO:0000256" key="1">
    <source>
        <dbReference type="SAM" id="MobiDB-lite"/>
    </source>
</evidence>
<evidence type="ECO:0000313" key="3">
    <source>
        <dbReference type="Proteomes" id="UP000054567"/>
    </source>
</evidence>
<sequence>MPAHAKTPLSQGSAARDTDAGTDADVDTDADPDGAWLIVQDISKHPRRLFFIAMIASPDSGCRKSLSRRRLSDLYHSWNGSVRPAVTAGTCPKVDLQMIVTIPARHGIGHGVEPPE</sequence>
<gene>
    <name evidence="2" type="ORF">CPAG_08420</name>
</gene>
<reference evidence="3" key="2">
    <citation type="journal article" date="2009" name="Genome Res.">
        <title>Comparative genomic analyses of the human fungal pathogens Coccidioides and their relatives.</title>
        <authorList>
            <person name="Sharpton T.J."/>
            <person name="Stajich J.E."/>
            <person name="Rounsley S.D."/>
            <person name="Gardner M.J."/>
            <person name="Wortman J.R."/>
            <person name="Jordar V.S."/>
            <person name="Maiti R."/>
            <person name="Kodira C.D."/>
            <person name="Neafsey D.E."/>
            <person name="Zeng Q."/>
            <person name="Hung C.-Y."/>
            <person name="McMahan C."/>
            <person name="Muszewska A."/>
            <person name="Grynberg M."/>
            <person name="Mandel M.A."/>
            <person name="Kellner E.M."/>
            <person name="Barker B.M."/>
            <person name="Galgiani J.N."/>
            <person name="Orbach M.J."/>
            <person name="Kirkland T.N."/>
            <person name="Cole G.T."/>
            <person name="Henn M.R."/>
            <person name="Birren B.W."/>
            <person name="Taylor J.W."/>
        </authorList>
    </citation>
    <scope>NUCLEOTIDE SEQUENCE [LARGE SCALE GENOMIC DNA]</scope>
    <source>
        <strain evidence="3">RMSCC 3488</strain>
    </source>
</reference>
<protein>
    <submittedName>
        <fullName evidence="2">Uncharacterized protein</fullName>
    </submittedName>
</protein>
<dbReference type="Proteomes" id="UP000054567">
    <property type="component" value="Unassembled WGS sequence"/>
</dbReference>
<dbReference type="EMBL" id="DS268113">
    <property type="protein sequence ID" value="KMM72121.1"/>
    <property type="molecule type" value="Genomic_DNA"/>
</dbReference>
<name>A0A0J6FG75_COCPO</name>
<reference evidence="2 3" key="1">
    <citation type="submission" date="2007-06" db="EMBL/GenBank/DDBJ databases">
        <title>The Genome Sequence of Coccidioides posadasii RMSCC_3488.</title>
        <authorList>
            <consortium name="Coccidioides Genome Resources Consortium"/>
            <consortium name="The Broad Institute Genome Sequencing Platform"/>
            <person name="Henn M.R."/>
            <person name="Sykes S."/>
            <person name="Young S."/>
            <person name="Jaffe D."/>
            <person name="Berlin A."/>
            <person name="Alvarez P."/>
            <person name="Butler J."/>
            <person name="Gnerre S."/>
            <person name="Grabherr M."/>
            <person name="Mauceli E."/>
            <person name="Brockman W."/>
            <person name="Kodira C."/>
            <person name="Alvarado L."/>
            <person name="Zeng Q."/>
            <person name="Crawford M."/>
            <person name="Antoine C."/>
            <person name="Devon K."/>
            <person name="Galgiani J."/>
            <person name="Orsborn K."/>
            <person name="Lewis M.L."/>
            <person name="Nusbaum C."/>
            <person name="Galagan J."/>
            <person name="Birren B."/>
        </authorList>
    </citation>
    <scope>NUCLEOTIDE SEQUENCE [LARGE SCALE GENOMIC DNA]</scope>
    <source>
        <strain evidence="2 3">RMSCC 3488</strain>
    </source>
</reference>
<dbReference type="VEuPathDB" id="FungiDB:CPAG_08420"/>
<organism evidence="2 3">
    <name type="scientific">Coccidioides posadasii RMSCC 3488</name>
    <dbReference type="NCBI Taxonomy" id="454284"/>
    <lineage>
        <taxon>Eukaryota</taxon>
        <taxon>Fungi</taxon>
        <taxon>Dikarya</taxon>
        <taxon>Ascomycota</taxon>
        <taxon>Pezizomycotina</taxon>
        <taxon>Eurotiomycetes</taxon>
        <taxon>Eurotiomycetidae</taxon>
        <taxon>Onygenales</taxon>
        <taxon>Onygenaceae</taxon>
        <taxon>Coccidioides</taxon>
    </lineage>
</organism>
<accession>A0A0J6FG75</accession>
<feature type="compositionally biased region" description="Acidic residues" evidence="1">
    <location>
        <begin position="20"/>
        <end position="32"/>
    </location>
</feature>
<dbReference type="AlphaFoldDB" id="A0A0J6FG75"/>